<protein>
    <recommendedName>
        <fullName evidence="4 13">Protein disulfide-isomerase</fullName>
        <ecNumber evidence="4 13">5.3.4.1</ecNumber>
    </recommendedName>
</protein>
<dbReference type="Gene3D" id="3.40.30.10">
    <property type="entry name" value="Glutaredoxin"/>
    <property type="match status" value="4"/>
</dbReference>
<dbReference type="NCBIfam" id="TIGR01130">
    <property type="entry name" value="ER_PDI_fam"/>
    <property type="match status" value="1"/>
</dbReference>
<evidence type="ECO:0000259" key="15">
    <source>
        <dbReference type="PROSITE" id="PS51352"/>
    </source>
</evidence>
<dbReference type="EMBL" id="GL832970">
    <property type="protein sequence ID" value="EGD74884.1"/>
    <property type="molecule type" value="Genomic_DNA"/>
</dbReference>
<keyword evidence="9 13" id="KW-0413">Isomerase</keyword>
<proteinExistence type="inferred from homology"/>
<dbReference type="GeneID" id="16073098"/>
<evidence type="ECO:0000256" key="14">
    <source>
        <dbReference type="SAM" id="MobiDB-lite"/>
    </source>
</evidence>
<comment type="similarity">
    <text evidence="3 12">Belongs to the protein disulfide isomerase family.</text>
</comment>
<evidence type="ECO:0000256" key="13">
    <source>
        <dbReference type="RuleBase" id="RU361130"/>
    </source>
</evidence>
<dbReference type="Pfam" id="PF00085">
    <property type="entry name" value="Thioredoxin"/>
    <property type="match status" value="2"/>
</dbReference>
<evidence type="ECO:0000256" key="11">
    <source>
        <dbReference type="PIRSR" id="PIRSR605792-51"/>
    </source>
</evidence>
<dbReference type="NCBIfam" id="TIGR01126">
    <property type="entry name" value="pdi_dom"/>
    <property type="match status" value="2"/>
</dbReference>
<dbReference type="STRING" id="946362.F2UE34"/>
<dbReference type="CDD" id="cd02981">
    <property type="entry name" value="PDI_b_family"/>
    <property type="match status" value="1"/>
</dbReference>
<dbReference type="SUPFAM" id="SSF52833">
    <property type="entry name" value="Thioredoxin-like"/>
    <property type="match status" value="4"/>
</dbReference>
<evidence type="ECO:0000256" key="2">
    <source>
        <dbReference type="ARBA" id="ARBA00004319"/>
    </source>
</evidence>
<dbReference type="PANTHER" id="PTHR18929:SF240">
    <property type="entry name" value="PROTEIN DISULFIDE-ISOMERASE"/>
    <property type="match status" value="1"/>
</dbReference>
<dbReference type="FunCoup" id="F2UE34">
    <property type="interactions" value="907"/>
</dbReference>
<evidence type="ECO:0000256" key="12">
    <source>
        <dbReference type="RuleBase" id="RU004208"/>
    </source>
</evidence>
<keyword evidence="17" id="KW-1185">Reference proteome</keyword>
<feature type="disulfide bond" description="Redox-active" evidence="11">
    <location>
        <begin position="399"/>
        <end position="402"/>
    </location>
</feature>
<gene>
    <name evidence="16" type="ORF">PTSG_07112</name>
</gene>
<dbReference type="GO" id="GO:0006457">
    <property type="term" value="P:protein folding"/>
    <property type="evidence" value="ECO:0007669"/>
    <property type="project" value="TreeGrafter"/>
</dbReference>
<evidence type="ECO:0000256" key="7">
    <source>
        <dbReference type="ARBA" id="ARBA00022824"/>
    </source>
</evidence>
<dbReference type="CDD" id="cd02982">
    <property type="entry name" value="PDI_b'_family"/>
    <property type="match status" value="1"/>
</dbReference>
<dbReference type="EC" id="5.3.4.1" evidence="4 13"/>
<dbReference type="FunFam" id="3.40.30.10:FF:000023">
    <property type="entry name" value="Protein disulfide-isomerase"/>
    <property type="match status" value="1"/>
</dbReference>
<dbReference type="PROSITE" id="PS51352">
    <property type="entry name" value="THIOREDOXIN_2"/>
    <property type="match status" value="2"/>
</dbReference>
<dbReference type="PROSITE" id="PS00194">
    <property type="entry name" value="THIOREDOXIN_1"/>
    <property type="match status" value="2"/>
</dbReference>
<dbReference type="FunFam" id="3.40.30.10:FF:000027">
    <property type="entry name" value="protein disulfide-isomerase A2"/>
    <property type="match status" value="1"/>
</dbReference>
<evidence type="ECO:0000313" key="17">
    <source>
        <dbReference type="Proteomes" id="UP000007799"/>
    </source>
</evidence>
<dbReference type="InterPro" id="IPR017937">
    <property type="entry name" value="Thioredoxin_CS"/>
</dbReference>
<dbReference type="AlphaFoldDB" id="F2UE34"/>
<dbReference type="PANTHER" id="PTHR18929">
    <property type="entry name" value="PROTEIN DISULFIDE ISOMERASE"/>
    <property type="match status" value="1"/>
</dbReference>
<dbReference type="GO" id="GO:0034976">
    <property type="term" value="P:response to endoplasmic reticulum stress"/>
    <property type="evidence" value="ECO:0007669"/>
    <property type="project" value="TreeGrafter"/>
</dbReference>
<dbReference type="OMA" id="REDYVWS"/>
<evidence type="ECO:0000256" key="9">
    <source>
        <dbReference type="ARBA" id="ARBA00023235"/>
    </source>
</evidence>
<dbReference type="Pfam" id="PF13848">
    <property type="entry name" value="Thioredoxin_6"/>
    <property type="match status" value="1"/>
</dbReference>
<feature type="domain" description="Thioredoxin" evidence="15">
    <location>
        <begin position="14"/>
        <end position="137"/>
    </location>
</feature>
<dbReference type="KEGG" id="sre:PTSG_07112"/>
<keyword evidence="8 11" id="KW-1015">Disulfide bond</keyword>
<evidence type="ECO:0000313" key="16">
    <source>
        <dbReference type="EMBL" id="EGD74884.1"/>
    </source>
</evidence>
<keyword evidence="6" id="KW-0677">Repeat</keyword>
<dbReference type="InterPro" id="IPR036249">
    <property type="entry name" value="Thioredoxin-like_sf"/>
</dbReference>
<feature type="compositionally biased region" description="Acidic residues" evidence="14">
    <location>
        <begin position="496"/>
        <end position="506"/>
    </location>
</feature>
<dbReference type="CDD" id="cd02995">
    <property type="entry name" value="PDI_a_PDI_a'_C"/>
    <property type="match status" value="1"/>
</dbReference>
<evidence type="ECO:0000256" key="8">
    <source>
        <dbReference type="ARBA" id="ARBA00023157"/>
    </source>
</evidence>
<dbReference type="CDD" id="cd02961">
    <property type="entry name" value="PDI_a_family"/>
    <property type="match status" value="1"/>
</dbReference>
<feature type="domain" description="Thioredoxin" evidence="15">
    <location>
        <begin position="351"/>
        <end position="476"/>
    </location>
</feature>
<evidence type="ECO:0000256" key="10">
    <source>
        <dbReference type="ARBA" id="ARBA00023284"/>
    </source>
</evidence>
<feature type="region of interest" description="Disordered" evidence="14">
    <location>
        <begin position="484"/>
        <end position="514"/>
    </location>
</feature>
<keyword evidence="5 13" id="KW-0732">Signal</keyword>
<accession>F2UE34</accession>
<evidence type="ECO:0000256" key="4">
    <source>
        <dbReference type="ARBA" id="ARBA00012723"/>
    </source>
</evidence>
<evidence type="ECO:0000256" key="1">
    <source>
        <dbReference type="ARBA" id="ARBA00001182"/>
    </source>
</evidence>
<dbReference type="Proteomes" id="UP000007799">
    <property type="component" value="Unassembled WGS sequence"/>
</dbReference>
<keyword evidence="10 11" id="KW-0676">Redox-active center</keyword>
<dbReference type="InParanoid" id="F2UE34"/>
<dbReference type="InterPro" id="IPR005788">
    <property type="entry name" value="PDI_thioredoxin-like_dom"/>
</dbReference>
<dbReference type="RefSeq" id="XP_004992529.1">
    <property type="nucleotide sequence ID" value="XM_004992472.1"/>
</dbReference>
<dbReference type="InterPro" id="IPR005792">
    <property type="entry name" value="Prot_disulphide_isomerase"/>
</dbReference>
<dbReference type="OrthoDB" id="72053at2759"/>
<evidence type="ECO:0000256" key="6">
    <source>
        <dbReference type="ARBA" id="ARBA00022737"/>
    </source>
</evidence>
<dbReference type="InterPro" id="IPR013766">
    <property type="entry name" value="Thioredoxin_domain"/>
</dbReference>
<sequence length="514" mass="56025">MMKAVVRVLALALAVVAVVAASASAYEEEDGVIVATDSNFDDIIKEHEFALVEFYAPWCGHCQALAPEYAKAAQTLAENDSPVKLVKVDCTEQEKLSERYEIRGFPTLRFFRNTVDTDYTGGRTADEIVSWVTKKSGPPAVDVEDVDAAKALAEDNDIVIFGFFDSKTSDEAKAFIDAAGASDNIFGISTNADVAKAYGVSAPAIVAAKQFDEPRVTYEGAPDDAEAINDFVATESLPLVIEFTNENAPKIFGGAVQVHLLTFVKNDHENFEKIVDAMKAAAKDFRGDILFVHIDSSRDDNMRILEYFGLSESDLPAVRIIDLANNMAKYALEGDITADSLHEFASNFKKGSLKRHLMSEETPDDWDAEPVKVLTGNNFADVALDSSKNVFVEFYAPWCGHCKQLAPIWDKLGEKFEGVDNVVIAKLDATANELADIVVESFPTLKLFPADSQEAVDYEGGRTLKELVAFVNDNAAASVEVTAEDEAAAGEGGYDYGEEPEYEDYTEGTGHDEL</sequence>
<evidence type="ECO:0000256" key="5">
    <source>
        <dbReference type="ARBA" id="ARBA00022729"/>
    </source>
</evidence>
<dbReference type="GO" id="GO:0003756">
    <property type="term" value="F:protein disulfide isomerase activity"/>
    <property type="evidence" value="ECO:0007669"/>
    <property type="project" value="UniProtKB-EC"/>
</dbReference>
<comment type="catalytic activity">
    <reaction evidence="1 13">
        <text>Catalyzes the rearrangement of -S-S- bonds in proteins.</text>
        <dbReference type="EC" id="5.3.4.1"/>
    </reaction>
</comment>
<name>F2UE34_SALR5</name>
<dbReference type="GO" id="GO:0005788">
    <property type="term" value="C:endoplasmic reticulum lumen"/>
    <property type="evidence" value="ECO:0007669"/>
    <property type="project" value="UniProtKB-SubCell"/>
</dbReference>
<evidence type="ECO:0000256" key="3">
    <source>
        <dbReference type="ARBA" id="ARBA00006347"/>
    </source>
</evidence>
<comment type="subcellular location">
    <subcellularLocation>
        <location evidence="2">Endoplasmic reticulum lumen</location>
    </subcellularLocation>
</comment>
<feature type="disulfide bond" description="Redox-active" evidence="11">
    <location>
        <begin position="59"/>
        <end position="62"/>
    </location>
</feature>
<dbReference type="eggNOG" id="KOG0190">
    <property type="taxonomic scope" value="Eukaryota"/>
</dbReference>
<feature type="signal peptide" evidence="13">
    <location>
        <begin position="1"/>
        <end position="25"/>
    </location>
</feature>
<feature type="chain" id="PRO_5005129367" description="Protein disulfide-isomerase" evidence="13">
    <location>
        <begin position="26"/>
        <end position="514"/>
    </location>
</feature>
<reference evidence="16" key="1">
    <citation type="submission" date="2009-08" db="EMBL/GenBank/DDBJ databases">
        <title>Annotation of Salpingoeca rosetta.</title>
        <authorList>
            <consortium name="The Broad Institute Genome Sequencing Platform"/>
            <person name="Russ C."/>
            <person name="Cuomo C."/>
            <person name="Burger G."/>
            <person name="Gray M.W."/>
            <person name="Holland P.W.H."/>
            <person name="King N."/>
            <person name="Lang F.B.F."/>
            <person name="Roger A.J."/>
            <person name="Ruiz-Trillo I."/>
            <person name="Young S.K."/>
            <person name="Zeng Q."/>
            <person name="Gargeya S."/>
            <person name="Alvarado L."/>
            <person name="Berlin A."/>
            <person name="Chapman S.B."/>
            <person name="Chen Z."/>
            <person name="Freedman E."/>
            <person name="Gellesch M."/>
            <person name="Goldberg J."/>
            <person name="Griggs A."/>
            <person name="Gujja S."/>
            <person name="Heilman E."/>
            <person name="Heiman D."/>
            <person name="Howarth C."/>
            <person name="Mehta T."/>
            <person name="Neiman D."/>
            <person name="Pearson M."/>
            <person name="Roberts A."/>
            <person name="Saif S."/>
            <person name="Shea T."/>
            <person name="Shenoy N."/>
            <person name="Sisk P."/>
            <person name="Stolte C."/>
            <person name="Sykes S."/>
            <person name="White J."/>
            <person name="Yandava C."/>
            <person name="Haas B."/>
            <person name="Nusbaum C."/>
            <person name="Birren B."/>
        </authorList>
    </citation>
    <scope>NUCLEOTIDE SEQUENCE [LARGE SCALE GENOMIC DNA]</scope>
    <source>
        <strain evidence="16">ATCC 50818</strain>
    </source>
</reference>
<keyword evidence="7" id="KW-0256">Endoplasmic reticulum</keyword>
<organism evidence="17">
    <name type="scientific">Salpingoeca rosetta (strain ATCC 50818 / BSB-021)</name>
    <dbReference type="NCBI Taxonomy" id="946362"/>
    <lineage>
        <taxon>Eukaryota</taxon>
        <taxon>Choanoflagellata</taxon>
        <taxon>Craspedida</taxon>
        <taxon>Salpingoecidae</taxon>
        <taxon>Salpingoeca</taxon>
    </lineage>
</organism>
<dbReference type="PRINTS" id="PR00421">
    <property type="entry name" value="THIOREDOXIN"/>
</dbReference>
<dbReference type="FunFam" id="3.40.30.10:FF:000042">
    <property type="entry name" value="protein disulfide-isomerase A2"/>
    <property type="match status" value="1"/>
</dbReference>